<dbReference type="EMBL" id="BARV01035580">
    <property type="protein sequence ID" value="GAI57978.1"/>
    <property type="molecule type" value="Genomic_DNA"/>
</dbReference>
<gene>
    <name evidence="2" type="ORF">S06H3_55489</name>
</gene>
<accession>X1PQ70</accession>
<dbReference type="InterPro" id="IPR007159">
    <property type="entry name" value="SpoVT-AbrB_dom"/>
</dbReference>
<dbReference type="AlphaFoldDB" id="X1PQ70"/>
<feature type="non-terminal residue" evidence="2">
    <location>
        <position position="44"/>
    </location>
</feature>
<evidence type="ECO:0000259" key="1">
    <source>
        <dbReference type="PROSITE" id="PS51740"/>
    </source>
</evidence>
<dbReference type="NCBIfam" id="TIGR01439">
    <property type="entry name" value="lp_hng_hel_AbrB"/>
    <property type="match status" value="1"/>
</dbReference>
<organism evidence="2">
    <name type="scientific">marine sediment metagenome</name>
    <dbReference type="NCBI Taxonomy" id="412755"/>
    <lineage>
        <taxon>unclassified sequences</taxon>
        <taxon>metagenomes</taxon>
        <taxon>ecological metagenomes</taxon>
    </lineage>
</organism>
<name>X1PQ70_9ZZZZ</name>
<dbReference type="InterPro" id="IPR037914">
    <property type="entry name" value="SpoVT-AbrB_sf"/>
</dbReference>
<reference evidence="2" key="1">
    <citation type="journal article" date="2014" name="Front. Microbiol.">
        <title>High frequency of phylogenetically diverse reductive dehalogenase-homologous genes in deep subseafloor sedimentary metagenomes.</title>
        <authorList>
            <person name="Kawai M."/>
            <person name="Futagami T."/>
            <person name="Toyoda A."/>
            <person name="Takaki Y."/>
            <person name="Nishi S."/>
            <person name="Hori S."/>
            <person name="Arai W."/>
            <person name="Tsubouchi T."/>
            <person name="Morono Y."/>
            <person name="Uchiyama I."/>
            <person name="Ito T."/>
            <person name="Fujiyama A."/>
            <person name="Inagaki F."/>
            <person name="Takami H."/>
        </authorList>
    </citation>
    <scope>NUCLEOTIDE SEQUENCE</scope>
    <source>
        <strain evidence="2">Expedition CK06-06</strain>
    </source>
</reference>
<protein>
    <recommendedName>
        <fullName evidence="1">SpoVT-AbrB domain-containing protein</fullName>
    </recommendedName>
</protein>
<feature type="domain" description="SpoVT-AbrB" evidence="1">
    <location>
        <begin position="8"/>
        <end position="44"/>
    </location>
</feature>
<sequence>MSNEELFFSTVTVGNKGQIVIPAKLRKHLEITPGEQLIILANPQ</sequence>
<dbReference type="PROSITE" id="PS51740">
    <property type="entry name" value="SPOVT_ABRB"/>
    <property type="match status" value="1"/>
</dbReference>
<comment type="caution">
    <text evidence="2">The sequence shown here is derived from an EMBL/GenBank/DDBJ whole genome shotgun (WGS) entry which is preliminary data.</text>
</comment>
<evidence type="ECO:0000313" key="2">
    <source>
        <dbReference type="EMBL" id="GAI57978.1"/>
    </source>
</evidence>
<dbReference type="Pfam" id="PF04014">
    <property type="entry name" value="MazE_antitoxin"/>
    <property type="match status" value="1"/>
</dbReference>
<proteinExistence type="predicted"/>
<dbReference type="SUPFAM" id="SSF89447">
    <property type="entry name" value="AbrB/MazE/MraZ-like"/>
    <property type="match status" value="1"/>
</dbReference>
<dbReference type="Gene3D" id="2.10.260.10">
    <property type="match status" value="1"/>
</dbReference>
<dbReference type="GO" id="GO:0003677">
    <property type="term" value="F:DNA binding"/>
    <property type="evidence" value="ECO:0007669"/>
    <property type="project" value="InterPro"/>
</dbReference>